<gene>
    <name evidence="1" type="ORF">PHPALM_20266</name>
</gene>
<dbReference type="EMBL" id="NCKW01011152">
    <property type="protein sequence ID" value="POM64234.1"/>
    <property type="molecule type" value="Genomic_DNA"/>
</dbReference>
<dbReference type="Proteomes" id="UP000237271">
    <property type="component" value="Unassembled WGS sequence"/>
</dbReference>
<proteinExistence type="predicted"/>
<reference evidence="1 2" key="1">
    <citation type="journal article" date="2017" name="Genome Biol. Evol.">
        <title>Phytophthora megakarya and P. palmivora, closely related causal agents of cacao black pod rot, underwent increases in genome sizes and gene numbers by different mechanisms.</title>
        <authorList>
            <person name="Ali S.S."/>
            <person name="Shao J."/>
            <person name="Lary D.J."/>
            <person name="Kronmiller B."/>
            <person name="Shen D."/>
            <person name="Strem M.D."/>
            <person name="Amoako-Attah I."/>
            <person name="Akrofi A.Y."/>
            <person name="Begoude B.A."/>
            <person name="Ten Hoopen G.M."/>
            <person name="Coulibaly K."/>
            <person name="Kebe B.I."/>
            <person name="Melnick R.L."/>
            <person name="Guiltinan M.J."/>
            <person name="Tyler B.M."/>
            <person name="Meinhardt L.W."/>
            <person name="Bailey B.A."/>
        </authorList>
    </citation>
    <scope>NUCLEOTIDE SEQUENCE [LARGE SCALE GENOMIC DNA]</scope>
    <source>
        <strain evidence="2">sbr112.9</strain>
    </source>
</reference>
<keyword evidence="2" id="KW-1185">Reference proteome</keyword>
<evidence type="ECO:0000313" key="2">
    <source>
        <dbReference type="Proteomes" id="UP000237271"/>
    </source>
</evidence>
<organism evidence="1 2">
    <name type="scientific">Phytophthora palmivora</name>
    <dbReference type="NCBI Taxonomy" id="4796"/>
    <lineage>
        <taxon>Eukaryota</taxon>
        <taxon>Sar</taxon>
        <taxon>Stramenopiles</taxon>
        <taxon>Oomycota</taxon>
        <taxon>Peronosporomycetes</taxon>
        <taxon>Peronosporales</taxon>
        <taxon>Peronosporaceae</taxon>
        <taxon>Phytophthora</taxon>
    </lineage>
</organism>
<comment type="caution">
    <text evidence="1">The sequence shown here is derived from an EMBL/GenBank/DDBJ whole genome shotgun (WGS) entry which is preliminary data.</text>
</comment>
<name>A0A2P4XFB6_9STRA</name>
<protein>
    <submittedName>
        <fullName evidence="1">Uncharacterized protein</fullName>
    </submittedName>
</protein>
<accession>A0A2P4XFB6</accession>
<sequence length="111" mass="12130">MVVVQDVNFRDLVGVIAALKAVDSVELMEEENVASSQAARVVNSAKAVAMCMAESASVSMAIARRKIEAMVFASRTEVANAVNTLVARELCDEEHFVKSMKRKMPRSKEKV</sequence>
<dbReference type="AlphaFoldDB" id="A0A2P4XFB6"/>
<evidence type="ECO:0000313" key="1">
    <source>
        <dbReference type="EMBL" id="POM64234.1"/>
    </source>
</evidence>